<evidence type="ECO:0000259" key="6">
    <source>
        <dbReference type="Pfam" id="PF02770"/>
    </source>
</evidence>
<name>E6PN62_9ZZZZ</name>
<dbReference type="GO" id="GO:0003995">
    <property type="term" value="F:acyl-CoA dehydrogenase activity"/>
    <property type="evidence" value="ECO:0007669"/>
    <property type="project" value="InterPro"/>
</dbReference>
<dbReference type="InterPro" id="IPR052904">
    <property type="entry name" value="Acyl-CoA_dehydrogenase-like"/>
</dbReference>
<keyword evidence="3" id="KW-0285">Flavoprotein</keyword>
<reference evidence="8" key="1">
    <citation type="submission" date="2009-10" db="EMBL/GenBank/DDBJ databases">
        <title>Diversity of trophic interactions inside an arsenic-rich microbial ecosystem.</title>
        <authorList>
            <person name="Bertin P.N."/>
            <person name="Heinrich-Salmeron A."/>
            <person name="Pelletier E."/>
            <person name="Goulhen-Chollet F."/>
            <person name="Arsene-Ploetze F."/>
            <person name="Gallien S."/>
            <person name="Calteau A."/>
            <person name="Vallenet D."/>
            <person name="Casiot C."/>
            <person name="Chane-Woon-Ming B."/>
            <person name="Giloteaux L."/>
            <person name="Barakat M."/>
            <person name="Bonnefoy V."/>
            <person name="Bruneel O."/>
            <person name="Chandler M."/>
            <person name="Cleiss J."/>
            <person name="Duran R."/>
            <person name="Elbaz-Poulichet F."/>
            <person name="Fonknechten N."/>
            <person name="Lauga B."/>
            <person name="Mornico D."/>
            <person name="Ortet P."/>
            <person name="Schaeffer C."/>
            <person name="Siguier P."/>
            <person name="Alexander Thil Smith A."/>
            <person name="Van Dorsselaer A."/>
            <person name="Weissenbach J."/>
            <person name="Medigue C."/>
            <person name="Le Paslier D."/>
        </authorList>
    </citation>
    <scope>NUCLEOTIDE SEQUENCE</scope>
</reference>
<evidence type="ECO:0000256" key="1">
    <source>
        <dbReference type="ARBA" id="ARBA00001974"/>
    </source>
</evidence>
<proteinExistence type="inferred from homology"/>
<dbReference type="InterPro" id="IPR036250">
    <property type="entry name" value="AcylCo_DH-like_C"/>
</dbReference>
<organism evidence="8">
    <name type="scientific">mine drainage metagenome</name>
    <dbReference type="NCBI Taxonomy" id="410659"/>
    <lineage>
        <taxon>unclassified sequences</taxon>
        <taxon>metagenomes</taxon>
        <taxon>ecological metagenomes</taxon>
    </lineage>
</organism>
<comment type="similarity">
    <text evidence="2">Belongs to the acyl-CoA dehydrogenase family.</text>
</comment>
<evidence type="ECO:0000313" key="8">
    <source>
        <dbReference type="EMBL" id="CBH96364.1"/>
    </source>
</evidence>
<dbReference type="InterPro" id="IPR041504">
    <property type="entry name" value="AidB_N"/>
</dbReference>
<comment type="caution">
    <text evidence="8">The sequence shown here is derived from an EMBL/GenBank/DDBJ whole genome shotgun (WGS) entry which is preliminary data.</text>
</comment>
<gene>
    <name evidence="8" type="primary">aidB</name>
    <name evidence="8" type="ORF">CARN2_2305</name>
</gene>
<comment type="cofactor">
    <cofactor evidence="1">
        <name>FAD</name>
        <dbReference type="ChEBI" id="CHEBI:57692"/>
    </cofactor>
</comment>
<feature type="domain" description="Adaptive response protein AidB N-terminal" evidence="7">
    <location>
        <begin position="2"/>
        <end position="155"/>
    </location>
</feature>
<feature type="domain" description="Acyl-CoA dehydrogenase/oxidase C-terminal" evidence="5">
    <location>
        <begin position="278"/>
        <end position="368"/>
    </location>
</feature>
<dbReference type="PROSITE" id="PS00073">
    <property type="entry name" value="ACYL_COA_DH_2"/>
    <property type="match status" value="1"/>
</dbReference>
<dbReference type="SUPFAM" id="SSF47203">
    <property type="entry name" value="Acyl-CoA dehydrogenase C-terminal domain-like"/>
    <property type="match status" value="1"/>
</dbReference>
<accession>E6PN62</accession>
<dbReference type="Pfam" id="PF02770">
    <property type="entry name" value="Acyl-CoA_dh_M"/>
    <property type="match status" value="1"/>
</dbReference>
<dbReference type="PANTHER" id="PTHR42707">
    <property type="entry name" value="ACYL-COA DEHYDROGENASE"/>
    <property type="match status" value="1"/>
</dbReference>
<dbReference type="InterPro" id="IPR006089">
    <property type="entry name" value="Acyl-CoA_DH_CS"/>
</dbReference>
<dbReference type="InterPro" id="IPR009075">
    <property type="entry name" value="AcylCo_DH/oxidase_C"/>
</dbReference>
<dbReference type="PANTHER" id="PTHR42707:SF3">
    <property type="entry name" value="ACYL-COA DEHYDROGENASE AIDB-RELATED"/>
    <property type="match status" value="1"/>
</dbReference>
<dbReference type="EMBL" id="CABM01000024">
    <property type="protein sequence ID" value="CBH96364.1"/>
    <property type="molecule type" value="Genomic_DNA"/>
</dbReference>
<evidence type="ECO:0000256" key="2">
    <source>
        <dbReference type="ARBA" id="ARBA00009347"/>
    </source>
</evidence>
<evidence type="ECO:0000259" key="5">
    <source>
        <dbReference type="Pfam" id="PF00441"/>
    </source>
</evidence>
<feature type="domain" description="Acyl-CoA oxidase/dehydrogenase middle" evidence="6">
    <location>
        <begin position="170"/>
        <end position="268"/>
    </location>
</feature>
<dbReference type="InterPro" id="IPR006091">
    <property type="entry name" value="Acyl-CoA_Oxase/DH_mid-dom"/>
</dbReference>
<dbReference type="Gene3D" id="1.20.140.10">
    <property type="entry name" value="Butyryl-CoA Dehydrogenase, subunit A, domain 3"/>
    <property type="match status" value="1"/>
</dbReference>
<evidence type="ECO:0000259" key="7">
    <source>
        <dbReference type="Pfam" id="PF18158"/>
    </source>
</evidence>
<dbReference type="AlphaFoldDB" id="E6PN62"/>
<sequence>MVEPLADYNRYATDPALREGAQREGAAWADAALLAMGAELGRATLQEQARLANVYGPVLRDFDPQGRRIDAVDFHPAWHSLMGGIFQRGFHSAAWAEPRPGAHVARAAGYLMQGQVEAGTLCPTTMTFASIPILRREPALWAQLEPHLFSREYDPADAPLAAKRGMLVGMGLTEKQGGSDLRTNTTLARPLGAGGRGAEYALVGHKWFFSVPQSDAHLVLARDASDALSCFYVPRWRPDATRNAVRAQRLKDKLGNRSNASAEVEFQDAWGLLVGEPGRGIPILLEMATYTRLDNVLGSTALLRAALVQAMHHARQRSAFGKHLAEQPLMQAVLADLALETEAATTLALRLAAAFDREENAPREAAAAEPQPGGPVQLEAAMRRILTPAAKLWVCKRAIEAVGECMEVLGGSGYVEEQPLARMLREAPVNSIWEGSGNVMALDLLRALQREPQAAQALQDWLADACQGDAALTRALAALDALRIEAQRNPAQARALVQDLVLLVQAVLLRQHAPTFVADAFIASRLGCARGGRIFGVLPQGVDMLAIVKRAWAGV</sequence>
<feature type="domain" description="Acyl-CoA dehydrogenase/oxidase C-terminal" evidence="5">
    <location>
        <begin position="382"/>
        <end position="448"/>
    </location>
</feature>
<protein>
    <submittedName>
        <fullName evidence="8">Isovaleryl CoA dehydrogenase</fullName>
    </submittedName>
</protein>
<dbReference type="Pfam" id="PF00441">
    <property type="entry name" value="Acyl-CoA_dh_1"/>
    <property type="match status" value="2"/>
</dbReference>
<keyword evidence="4" id="KW-0274">FAD</keyword>
<evidence type="ECO:0000256" key="3">
    <source>
        <dbReference type="ARBA" id="ARBA00022630"/>
    </source>
</evidence>
<dbReference type="Pfam" id="PF18158">
    <property type="entry name" value="AidB_N"/>
    <property type="match status" value="1"/>
</dbReference>
<dbReference type="InterPro" id="IPR009100">
    <property type="entry name" value="AcylCoA_DH/oxidase_NM_dom_sf"/>
</dbReference>
<dbReference type="Gene3D" id="6.10.250.600">
    <property type="match status" value="1"/>
</dbReference>
<evidence type="ECO:0000256" key="4">
    <source>
        <dbReference type="ARBA" id="ARBA00022827"/>
    </source>
</evidence>
<dbReference type="Gene3D" id="2.40.110.20">
    <property type="match status" value="1"/>
</dbReference>
<dbReference type="SUPFAM" id="SSF56645">
    <property type="entry name" value="Acyl-CoA dehydrogenase NM domain-like"/>
    <property type="match status" value="1"/>
</dbReference>